<keyword evidence="1 3" id="KW-0378">Hydrolase</keyword>
<gene>
    <name evidence="6" type="ORF">NIES1031_22325</name>
</gene>
<dbReference type="PANTHER" id="PTHR34142:SF1">
    <property type="entry name" value="GLYCOSIDE HYDROLASE FAMILY 5 DOMAIN-CONTAINING PROTEIN"/>
    <property type="match status" value="1"/>
</dbReference>
<feature type="domain" description="Glycoside hydrolase family 5" evidence="5">
    <location>
        <begin position="83"/>
        <end position="298"/>
    </location>
</feature>
<name>A0A1U7HC62_9CHRO</name>
<dbReference type="OrthoDB" id="154460at2"/>
<evidence type="ECO:0000256" key="2">
    <source>
        <dbReference type="ARBA" id="ARBA00023295"/>
    </source>
</evidence>
<evidence type="ECO:0000313" key="6">
    <source>
        <dbReference type="EMBL" id="OKH21128.1"/>
    </source>
</evidence>
<proteinExistence type="inferred from homology"/>
<comment type="caution">
    <text evidence="6">The sequence shown here is derived from an EMBL/GenBank/DDBJ whole genome shotgun (WGS) entry which is preliminary data.</text>
</comment>
<dbReference type="GO" id="GO:0000272">
    <property type="term" value="P:polysaccharide catabolic process"/>
    <property type="evidence" value="ECO:0007669"/>
    <property type="project" value="InterPro"/>
</dbReference>
<dbReference type="EMBL" id="MRCC01000030">
    <property type="protein sequence ID" value="OKH21128.1"/>
    <property type="molecule type" value="Genomic_DNA"/>
</dbReference>
<dbReference type="Pfam" id="PF00150">
    <property type="entry name" value="Cellulase"/>
    <property type="match status" value="1"/>
</dbReference>
<dbReference type="Gene3D" id="3.20.20.80">
    <property type="entry name" value="Glycosidases"/>
    <property type="match status" value="1"/>
</dbReference>
<protein>
    <submittedName>
        <fullName evidence="6">Endoglucanase</fullName>
    </submittedName>
</protein>
<evidence type="ECO:0000256" key="4">
    <source>
        <dbReference type="SAM" id="Phobius"/>
    </source>
</evidence>
<dbReference type="PANTHER" id="PTHR34142">
    <property type="entry name" value="ENDO-BETA-1,4-GLUCANASE A"/>
    <property type="match status" value="1"/>
</dbReference>
<dbReference type="GO" id="GO:0004553">
    <property type="term" value="F:hydrolase activity, hydrolyzing O-glycosyl compounds"/>
    <property type="evidence" value="ECO:0007669"/>
    <property type="project" value="InterPro"/>
</dbReference>
<keyword evidence="4" id="KW-0472">Membrane</keyword>
<keyword evidence="4" id="KW-1133">Transmembrane helix</keyword>
<reference evidence="6 7" key="1">
    <citation type="submission" date="2016-11" db="EMBL/GenBank/DDBJ databases">
        <title>Draft Genome Sequences of Nine Cyanobacterial Strains from Diverse Habitats.</title>
        <authorList>
            <person name="Zhu T."/>
            <person name="Hou S."/>
            <person name="Lu X."/>
            <person name="Hess W.R."/>
        </authorList>
    </citation>
    <scope>NUCLEOTIDE SEQUENCE [LARGE SCALE GENOMIC DNA]</scope>
    <source>
        <strain evidence="6 7">5.2 s.c.1</strain>
    </source>
</reference>
<keyword evidence="2 3" id="KW-0326">Glycosidase</keyword>
<feature type="transmembrane region" description="Helical" evidence="4">
    <location>
        <begin position="7"/>
        <end position="26"/>
    </location>
</feature>
<evidence type="ECO:0000313" key="7">
    <source>
        <dbReference type="Proteomes" id="UP000185984"/>
    </source>
</evidence>
<evidence type="ECO:0000256" key="1">
    <source>
        <dbReference type="ARBA" id="ARBA00022801"/>
    </source>
</evidence>
<accession>A0A1U7HC62</accession>
<dbReference type="InterPro" id="IPR017853">
    <property type="entry name" value="GH"/>
</dbReference>
<organism evidence="6 7">
    <name type="scientific">Chroogloeocystis siderophila 5.2 s.c.1</name>
    <dbReference type="NCBI Taxonomy" id="247279"/>
    <lineage>
        <taxon>Bacteria</taxon>
        <taxon>Bacillati</taxon>
        <taxon>Cyanobacteriota</taxon>
        <taxon>Cyanophyceae</taxon>
        <taxon>Oscillatoriophycideae</taxon>
        <taxon>Chroococcales</taxon>
        <taxon>Chroococcaceae</taxon>
        <taxon>Chroogloeocystis</taxon>
    </lineage>
</organism>
<sequence length="332" mass="38805">MKKLKKYLALFLLSYLFIIGTIFIWFDTKSSAVSSNWLHVDGIHIKDIHNNKVVLRGVSLPDLAHYDFRGKIGKSPVELIDLLTDHKQGWYSTVVRLPVYPIWKLGYNSNPKRYYDNYIKPAVDKCVERKIYCIIDWHYIDDPTNLDAETRTFWADIAPKYKNYPNVLFEVFNENSTDMSWATWKNIVQPWIDLIRSYAPNNLILVGAPHYAQHLYDAPSNPIKGKNIVYVGHIYPGLDQKLWDKWIFDVADKIPLFITEWGFRNGADYPTSGTVTSFGIPLKKKLEKYNLSWTCWVADHSWQPEMFDKDWNLLVGENYMGGFVQDYLLSKN</sequence>
<dbReference type="RefSeq" id="WP_073551634.1">
    <property type="nucleotide sequence ID" value="NZ_CAWMVK010000024.1"/>
</dbReference>
<comment type="similarity">
    <text evidence="3">Belongs to the glycosyl hydrolase 5 (cellulase A) family.</text>
</comment>
<dbReference type="STRING" id="247279.NIES1031_22325"/>
<dbReference type="Proteomes" id="UP000185984">
    <property type="component" value="Unassembled WGS sequence"/>
</dbReference>
<keyword evidence="7" id="KW-1185">Reference proteome</keyword>
<keyword evidence="4" id="KW-0812">Transmembrane</keyword>
<evidence type="ECO:0000259" key="5">
    <source>
        <dbReference type="Pfam" id="PF00150"/>
    </source>
</evidence>
<dbReference type="InterPro" id="IPR001547">
    <property type="entry name" value="Glyco_hydro_5"/>
</dbReference>
<dbReference type="SUPFAM" id="SSF51445">
    <property type="entry name" value="(Trans)glycosidases"/>
    <property type="match status" value="1"/>
</dbReference>
<evidence type="ECO:0000256" key="3">
    <source>
        <dbReference type="RuleBase" id="RU361153"/>
    </source>
</evidence>
<dbReference type="AlphaFoldDB" id="A0A1U7HC62"/>